<keyword evidence="2" id="KW-0408">Iron</keyword>
<dbReference type="Gene3D" id="3.30.70.20">
    <property type="match status" value="1"/>
</dbReference>
<gene>
    <name evidence="5" type="ORF">JW984_06370</name>
</gene>
<keyword evidence="1" id="KW-0479">Metal-binding</keyword>
<dbReference type="SUPFAM" id="SSF54862">
    <property type="entry name" value="4Fe-4S ferredoxins"/>
    <property type="match status" value="1"/>
</dbReference>
<dbReference type="GO" id="GO:0046872">
    <property type="term" value="F:metal ion binding"/>
    <property type="evidence" value="ECO:0007669"/>
    <property type="project" value="UniProtKB-KW"/>
</dbReference>
<organism evidence="5 6">
    <name type="scientific">Candidatus Zymogenus saltonus</name>
    <dbReference type="NCBI Taxonomy" id="2844893"/>
    <lineage>
        <taxon>Bacteria</taxon>
        <taxon>Deltaproteobacteria</taxon>
        <taxon>Candidatus Zymogenia</taxon>
        <taxon>Candidatus Zymogeniales</taxon>
        <taxon>Candidatus Zymogenaceae</taxon>
        <taxon>Candidatus Zymogenus</taxon>
    </lineage>
</organism>
<evidence type="ECO:0000259" key="4">
    <source>
        <dbReference type="PROSITE" id="PS51379"/>
    </source>
</evidence>
<evidence type="ECO:0000256" key="2">
    <source>
        <dbReference type="ARBA" id="ARBA00023004"/>
    </source>
</evidence>
<dbReference type="EMBL" id="JAFGIX010000030">
    <property type="protein sequence ID" value="MBN1572806.1"/>
    <property type="molecule type" value="Genomic_DNA"/>
</dbReference>
<keyword evidence="3" id="KW-0411">Iron-sulfur</keyword>
<name>A0A9D8PLP5_9DELT</name>
<evidence type="ECO:0000313" key="5">
    <source>
        <dbReference type="EMBL" id="MBN1572806.1"/>
    </source>
</evidence>
<comment type="caution">
    <text evidence="5">The sequence shown here is derived from an EMBL/GenBank/DDBJ whole genome shotgun (WGS) entry which is preliminary data.</text>
</comment>
<reference evidence="5" key="1">
    <citation type="journal article" date="2021" name="Environ. Microbiol.">
        <title>Genomic characterization of three novel Desulfobacterota classes expand the metabolic and phylogenetic diversity of the phylum.</title>
        <authorList>
            <person name="Murphy C.L."/>
            <person name="Biggerstaff J."/>
            <person name="Eichhorn A."/>
            <person name="Ewing E."/>
            <person name="Shahan R."/>
            <person name="Soriano D."/>
            <person name="Stewart S."/>
            <person name="VanMol K."/>
            <person name="Walker R."/>
            <person name="Walters P."/>
            <person name="Elshahed M.S."/>
            <person name="Youssef N.H."/>
        </authorList>
    </citation>
    <scope>NUCLEOTIDE SEQUENCE</scope>
    <source>
        <strain evidence="5">Zod_Metabat.24</strain>
    </source>
</reference>
<evidence type="ECO:0000313" key="6">
    <source>
        <dbReference type="Proteomes" id="UP000809273"/>
    </source>
</evidence>
<sequence>MSEDIFRQLQKRLDRYSMGFPETKSGIELKILKYLFSEDDAEMFLSLSHELESPESVSSRFSRPPEEVAALLDDMAERGLLFRQKKGGAVRYAAIPFVHGLFEFQVKNIEREFSEMVQQYFEEGFHRAIENGAEYFLRTVPVHESVKTGYNVAAYEDAVEILRGKDKIVVTDCICRKSMKIIDRSCDKPLEACFMFGSMGQYYLDRKMGRKVDVDEAKEILLKCHEAGLVTQPATAQNPGGMCNCCGDCCGVMRALNRHPKPAEIVFSNHYAVVDTGLCTGCETCIDRCQMEAVTLSEGVCEISLDRCIGCGLCVTTCPAGALELVTKPEEEYRTPPENTSEQMMLMAQKRGLV</sequence>
<protein>
    <submittedName>
        <fullName evidence="5">4Fe-4S dicluster domain-containing protein</fullName>
    </submittedName>
</protein>
<dbReference type="Pfam" id="PF13187">
    <property type="entry name" value="Fer4_9"/>
    <property type="match status" value="1"/>
</dbReference>
<accession>A0A9D8PLP5</accession>
<reference evidence="5" key="2">
    <citation type="submission" date="2021-01" db="EMBL/GenBank/DDBJ databases">
        <authorList>
            <person name="Hahn C.R."/>
            <person name="Youssef N.H."/>
            <person name="Elshahed M."/>
        </authorList>
    </citation>
    <scope>NUCLEOTIDE SEQUENCE</scope>
    <source>
        <strain evidence="5">Zod_Metabat.24</strain>
    </source>
</reference>
<evidence type="ECO:0000256" key="1">
    <source>
        <dbReference type="ARBA" id="ARBA00022723"/>
    </source>
</evidence>
<dbReference type="AlphaFoldDB" id="A0A9D8PLP5"/>
<dbReference type="Proteomes" id="UP000809273">
    <property type="component" value="Unassembled WGS sequence"/>
</dbReference>
<dbReference type="PROSITE" id="PS00198">
    <property type="entry name" value="4FE4S_FER_1"/>
    <property type="match status" value="1"/>
</dbReference>
<feature type="domain" description="4Fe-4S ferredoxin-type" evidence="4">
    <location>
        <begin position="299"/>
        <end position="328"/>
    </location>
</feature>
<proteinExistence type="predicted"/>
<feature type="domain" description="4Fe-4S ferredoxin-type" evidence="4">
    <location>
        <begin position="270"/>
        <end position="298"/>
    </location>
</feature>
<evidence type="ECO:0000256" key="3">
    <source>
        <dbReference type="ARBA" id="ARBA00023014"/>
    </source>
</evidence>
<dbReference type="PROSITE" id="PS51379">
    <property type="entry name" value="4FE4S_FER_2"/>
    <property type="match status" value="2"/>
</dbReference>
<dbReference type="InterPro" id="IPR017900">
    <property type="entry name" value="4Fe4S_Fe_S_CS"/>
</dbReference>
<dbReference type="GO" id="GO:0051536">
    <property type="term" value="F:iron-sulfur cluster binding"/>
    <property type="evidence" value="ECO:0007669"/>
    <property type="project" value="UniProtKB-KW"/>
</dbReference>
<dbReference type="InterPro" id="IPR017896">
    <property type="entry name" value="4Fe4S_Fe-S-bd"/>
</dbReference>